<evidence type="ECO:0008006" key="4">
    <source>
        <dbReference type="Google" id="ProtNLM"/>
    </source>
</evidence>
<dbReference type="EMBL" id="JBHRYQ010000001">
    <property type="protein sequence ID" value="MFC3809781.1"/>
    <property type="molecule type" value="Genomic_DNA"/>
</dbReference>
<name>A0ABV7YUP3_9BACT</name>
<sequence length="282" mass="32315">MTNFNFIYKGTVVLFFLMLVNYVASAQAKPQNNYIVLLDLSDRLLTVGQSARDKALIQEVFKRFETDVRQKLIIHSKDCFKVVIGPQIGGVQTDRFENLLTINMGEIQLANKRSQLDDFKAKLPARLDNLYSAALKGKSKSSQFKGTDLWKYFNDFLSTDISAKHQNKVIVISDGYFDFESNQPALVQGNRSTDTRMLPRLRKDKNWEQTLQSANEGMLKVNKVFINTSVCLLELKPKYANLNEQDILIAIWKKWTKELALVKFDFAPHASLAIAYKKIKTF</sequence>
<feature type="signal peptide" evidence="1">
    <location>
        <begin position="1"/>
        <end position="28"/>
    </location>
</feature>
<dbReference type="RefSeq" id="WP_379835270.1">
    <property type="nucleotide sequence ID" value="NZ_JBHRYQ010000001.1"/>
</dbReference>
<protein>
    <recommendedName>
        <fullName evidence="4">VWFA domain-containing protein</fullName>
    </recommendedName>
</protein>
<dbReference type="Proteomes" id="UP001595616">
    <property type="component" value="Unassembled WGS sequence"/>
</dbReference>
<evidence type="ECO:0000313" key="3">
    <source>
        <dbReference type="Proteomes" id="UP001595616"/>
    </source>
</evidence>
<feature type="chain" id="PRO_5047460241" description="VWFA domain-containing protein" evidence="1">
    <location>
        <begin position="29"/>
        <end position="282"/>
    </location>
</feature>
<keyword evidence="1" id="KW-0732">Signal</keyword>
<evidence type="ECO:0000313" key="2">
    <source>
        <dbReference type="EMBL" id="MFC3809781.1"/>
    </source>
</evidence>
<organism evidence="2 3">
    <name type="scientific">Lacihabitans lacunae</name>
    <dbReference type="NCBI Taxonomy" id="1028214"/>
    <lineage>
        <taxon>Bacteria</taxon>
        <taxon>Pseudomonadati</taxon>
        <taxon>Bacteroidota</taxon>
        <taxon>Cytophagia</taxon>
        <taxon>Cytophagales</taxon>
        <taxon>Leadbetterellaceae</taxon>
        <taxon>Lacihabitans</taxon>
    </lineage>
</organism>
<keyword evidence="3" id="KW-1185">Reference proteome</keyword>
<reference evidence="3" key="1">
    <citation type="journal article" date="2019" name="Int. J. Syst. Evol. Microbiol.">
        <title>The Global Catalogue of Microorganisms (GCM) 10K type strain sequencing project: providing services to taxonomists for standard genome sequencing and annotation.</title>
        <authorList>
            <consortium name="The Broad Institute Genomics Platform"/>
            <consortium name="The Broad Institute Genome Sequencing Center for Infectious Disease"/>
            <person name="Wu L."/>
            <person name="Ma J."/>
        </authorList>
    </citation>
    <scope>NUCLEOTIDE SEQUENCE [LARGE SCALE GENOMIC DNA]</scope>
    <source>
        <strain evidence="3">CECT 7956</strain>
    </source>
</reference>
<comment type="caution">
    <text evidence="2">The sequence shown here is derived from an EMBL/GenBank/DDBJ whole genome shotgun (WGS) entry which is preliminary data.</text>
</comment>
<evidence type="ECO:0000256" key="1">
    <source>
        <dbReference type="SAM" id="SignalP"/>
    </source>
</evidence>
<accession>A0ABV7YUP3</accession>
<gene>
    <name evidence="2" type="ORF">ACFOOI_03860</name>
</gene>
<proteinExistence type="predicted"/>